<dbReference type="GO" id="GO:0071770">
    <property type="term" value="P:DIM/DIP cell wall layer assembly"/>
    <property type="evidence" value="ECO:0007669"/>
    <property type="project" value="TreeGrafter"/>
</dbReference>
<comment type="caution">
    <text evidence="9">The sequence shown here is derived from an EMBL/GenBank/DDBJ whole genome shotgun (WGS) entry which is preliminary data.</text>
</comment>
<dbReference type="Gene3D" id="3.40.47.10">
    <property type="match status" value="2"/>
</dbReference>
<dbReference type="PROSITE" id="PS52004">
    <property type="entry name" value="KS3_2"/>
    <property type="match status" value="1"/>
</dbReference>
<feature type="active site" description="Proton donor; for dehydratase activity" evidence="4">
    <location>
        <position position="1848"/>
    </location>
</feature>
<dbReference type="GO" id="GO:0005886">
    <property type="term" value="C:plasma membrane"/>
    <property type="evidence" value="ECO:0007669"/>
    <property type="project" value="TreeGrafter"/>
</dbReference>
<dbReference type="Proteomes" id="UP000598146">
    <property type="component" value="Unassembled WGS sequence"/>
</dbReference>
<feature type="domain" description="PKS/mFAS DH" evidence="8">
    <location>
        <begin position="1643"/>
        <end position="1943"/>
    </location>
</feature>
<dbReference type="SUPFAM" id="SSF53901">
    <property type="entry name" value="Thiolase-like"/>
    <property type="match status" value="3"/>
</dbReference>
<dbReference type="PANTHER" id="PTHR43775">
    <property type="entry name" value="FATTY ACID SYNTHASE"/>
    <property type="match status" value="1"/>
</dbReference>
<dbReference type="GO" id="GO:0005737">
    <property type="term" value="C:cytoplasm"/>
    <property type="evidence" value="ECO:0007669"/>
    <property type="project" value="TreeGrafter"/>
</dbReference>
<reference evidence="9" key="1">
    <citation type="submission" date="2020-11" db="EMBL/GenBank/DDBJ databases">
        <title>Isolation and identification of active actinomycetes.</title>
        <authorList>
            <person name="Sun X."/>
        </authorList>
    </citation>
    <scope>NUCLEOTIDE SEQUENCE</scope>
    <source>
        <strain evidence="9">NEAU-A11</strain>
    </source>
</reference>
<dbReference type="InterPro" id="IPR042104">
    <property type="entry name" value="PKS_dehydratase_sf"/>
</dbReference>
<dbReference type="PROSITE" id="PS52019">
    <property type="entry name" value="PKS_MFAS_DH"/>
    <property type="match status" value="1"/>
</dbReference>
<dbReference type="Pfam" id="PF08659">
    <property type="entry name" value="KR"/>
    <property type="match status" value="1"/>
</dbReference>
<dbReference type="CDD" id="cd00833">
    <property type="entry name" value="PKS"/>
    <property type="match status" value="1"/>
</dbReference>
<dbReference type="GO" id="GO:0016491">
    <property type="term" value="F:oxidoreductase activity"/>
    <property type="evidence" value="ECO:0007669"/>
    <property type="project" value="UniProtKB-KW"/>
</dbReference>
<comment type="similarity">
    <text evidence="5">Belongs to the thiolase-like superfamily. Beta-ketoacyl-ACP synthases family.</text>
</comment>
<dbReference type="InterPro" id="IPR057326">
    <property type="entry name" value="KR_dom"/>
</dbReference>
<dbReference type="PRINTS" id="PR00080">
    <property type="entry name" value="SDRFAMILY"/>
</dbReference>
<evidence type="ECO:0000256" key="4">
    <source>
        <dbReference type="PROSITE-ProRule" id="PRU01363"/>
    </source>
</evidence>
<feature type="domain" description="Ketosynthase family 3 (KS3)" evidence="7">
    <location>
        <begin position="313"/>
        <end position="765"/>
    </location>
</feature>
<dbReference type="InterPro" id="IPR013968">
    <property type="entry name" value="PKS_KR"/>
</dbReference>
<keyword evidence="2" id="KW-0597">Phosphoprotein</keyword>
<gene>
    <name evidence="9" type="ORF">I4J89_32330</name>
</gene>
<feature type="region of interest" description="C-terminal hotdog fold" evidence="4">
    <location>
        <begin position="1784"/>
        <end position="1943"/>
    </location>
</feature>
<dbReference type="RefSeq" id="WP_196417916.1">
    <property type="nucleotide sequence ID" value="NZ_JADQTO010000018.1"/>
</dbReference>
<evidence type="ECO:0000313" key="9">
    <source>
        <dbReference type="EMBL" id="MBG0566145.1"/>
    </source>
</evidence>
<keyword evidence="10" id="KW-1185">Reference proteome</keyword>
<dbReference type="InterPro" id="IPR002347">
    <property type="entry name" value="SDR_fam"/>
</dbReference>
<sequence>MGRFDGKIALVTGGGRGIGRVITTRLAEEGARVIVNCFHSFAEAKSLGAELTGRGLDVTVMRASVAKEEQLDRMFSDISAEFGGLDLLVNNAASGAFGEALAIGEEQLDKALNTNLKGALWCAQRAYPLLRARGGGSMVNLSSIGSETVIGNYLAVGTAKAALEALTRYLAVEFAAAGIRVNTASGGLIDGQVATLFPEPETVRDLAVRNTPLGRVGRPEELAGLVLFLLSEDASWITGQTVIADGGMSLGGVMLTPPSQWFAGKQATPAAEPAPAAKETEPAPAAKETEPAPTAKATAPAPVAKVTEPDPDRNVIAIVGAGLVAPGVNDVDELWTTSLAGPQLLKATRPERFRIEYFHSSERADEDKTYQTRSGYCDDYRPHPSLAAELAARTGPMEYTTQWFRHALYEATAGVRNLDQARTTCVIGYTADGNQHLEEAIVVEGLLEDLADAAGRAGWDPERRAELLRRARELLRDWYPLSSAPYETLLPYQVGRNAIDGLLPGGSELLMVDTACSSSLYALDLGMKALLEGTHDVAVCGGAFAVGPRNAVLFAKLHGLSVSGDVRPLDSACDGVLFSDGAAAITLKRLDTAKRDGDTVLGYLGAIGTSSDGRGKAIYAPNVAGQRLAIQRALAKVPLANEAPDWIIAHATGTPAGDLCEITSIRETLGGADAGIQLTSNKSLFGHTGWAAGAVSVIQALQGFARDTILPQHRFSASPAEYRLADARIGIPTSPVAWPAGERPRIASVSGFGFGGTNAHVVVQDQPVSQPAPGADDIVITAWSGHAPGLAGTDEVSAWLTGTGEPPRPSFGDRYDTGQMKLRMPPRVIRTLDRCQLMMLRCADELRTRLGGVWDEYRNTTGVFVGHMGPTRHAVEYGKRCHLDSAAAALSGLPTAVAPDEQVTALFREAVRAGVPASNEDSFPGIMPNVISARVSNYFDLNGPNLVVDTGFGSTLGAFQVAARYLRAGDVDVALVGGVNGNSTPVAGRVVAATSGVDDVVPAEGAALFAVMRRETAEASGLPVLAVVGALTQDPATQRSAERVLCGAAPDAGTRPVYLGAEAAFAVARALVTAPGSDVEVTAYENRTTVPLSMRLELPGDTEPQPEPLLDRYVAQWEPTVNDRIRPPMEVLGPDCVVVTATPDALGDLGTGADGPLVLSVVPTTGARRRVLGEISRATVEEALGGRPLSHVRIVSDLAAALPAEEALDTDPTVLFRLQDAAFLTLQVCEAEIRRRAGTVLALFTSAVRDGVPHPFTGLFTGLLKSTALELRPCLVAGVFTTEREVGAGLRELREEAQASQLLPVTRYVDGVRHTLVATPQPPEDGPPSLDRESVVVAIGGARGITPELLKALAERYQPTIYAVGSRPLDGIEAELADRGGAAALGSKAEFIRTEMERRPGQPVRDAIATYERLSSGATALANLAAMRRWSGPERVQYRQADVTDVVRLTAVLDEIIDRHGQIDLLIHAAGVNRAGALSTKPLQHFQEVRRIKVGGYLNLRKALRGRMPLRWCSFSSLIALTGQLGETDYAAANDFLGSAAAYNSARTGRDEVAIGWTLWKDAGMAATPVHHSFFAGAQADTLTPMSTPEGVHHFLAELNAANRATATYHLGQVERGAVERIMPGYWLPRVPPAVTRPAPRGHFYIDTVTRGSAEEAVIERLFTEERDGYLRHHAVLGAPTLPGCFVTELIAEAALELVPQWRVTGFRDIEFHHFLKLGGATDRSPRRIIAGVLRRDDRHAVVGVRVVGDVVSPAGTVLVKDKVHFTGKAILSADYPHAPRMEPWPDAPEEPILDPYHVPGASVLLTGPFVTTTATRLHPLGKRALFTAPVGPGSEFEHFLVPSLMLDGLARLAVLEIVDGRYIPLAAPTGIRRIDLYCPDNDVDLGARGVPIEMSVTPRGLLYDSGGTGSRFVATLPDGRLLLQMKDVTGFVRGYVDARSGQPVERLELDAVGVATHG</sequence>
<dbReference type="Gene3D" id="3.10.129.110">
    <property type="entry name" value="Polyketide synthase dehydratase"/>
    <property type="match status" value="1"/>
</dbReference>
<dbReference type="InterPro" id="IPR036291">
    <property type="entry name" value="NAD(P)-bd_dom_sf"/>
</dbReference>
<dbReference type="InterPro" id="IPR016039">
    <property type="entry name" value="Thiolase-like"/>
</dbReference>
<dbReference type="Pfam" id="PF13561">
    <property type="entry name" value="adh_short_C2"/>
    <property type="match status" value="1"/>
</dbReference>
<dbReference type="SMART" id="SM00822">
    <property type="entry name" value="PKS_KR"/>
    <property type="match status" value="1"/>
</dbReference>
<keyword evidence="5" id="KW-0808">Transferase</keyword>
<evidence type="ECO:0000259" key="7">
    <source>
        <dbReference type="PROSITE" id="PS52004"/>
    </source>
</evidence>
<evidence type="ECO:0000256" key="1">
    <source>
        <dbReference type="ARBA" id="ARBA00022450"/>
    </source>
</evidence>
<dbReference type="Pfam" id="PF02801">
    <property type="entry name" value="Ketoacyl-synt_C"/>
    <property type="match status" value="1"/>
</dbReference>
<dbReference type="Gene3D" id="3.40.50.720">
    <property type="entry name" value="NAD(P)-binding Rossmann-like Domain"/>
    <property type="match status" value="2"/>
</dbReference>
<evidence type="ECO:0000256" key="3">
    <source>
        <dbReference type="ARBA" id="ARBA00023002"/>
    </source>
</evidence>
<evidence type="ECO:0000256" key="2">
    <source>
        <dbReference type="ARBA" id="ARBA00022553"/>
    </source>
</evidence>
<dbReference type="InterPro" id="IPR020841">
    <property type="entry name" value="PKS_Beta-ketoAc_synthase_dom"/>
</dbReference>
<dbReference type="EMBL" id="JADQTO010000018">
    <property type="protein sequence ID" value="MBG0566145.1"/>
    <property type="molecule type" value="Genomic_DNA"/>
</dbReference>
<dbReference type="InterPro" id="IPR014030">
    <property type="entry name" value="Ketoacyl_synth_N"/>
</dbReference>
<evidence type="ECO:0000313" key="10">
    <source>
        <dbReference type="Proteomes" id="UP000598146"/>
    </source>
</evidence>
<dbReference type="SMART" id="SM00825">
    <property type="entry name" value="PKS_KS"/>
    <property type="match status" value="1"/>
</dbReference>
<name>A0A931G0Q2_9ACTN</name>
<dbReference type="Pfam" id="PF00109">
    <property type="entry name" value="ketoacyl-synt"/>
    <property type="match status" value="3"/>
</dbReference>
<proteinExistence type="inferred from homology"/>
<dbReference type="SUPFAM" id="SSF51735">
    <property type="entry name" value="NAD(P)-binding Rossmann-fold domains"/>
    <property type="match status" value="2"/>
</dbReference>
<evidence type="ECO:0000256" key="6">
    <source>
        <dbReference type="SAM" id="MobiDB-lite"/>
    </source>
</evidence>
<dbReference type="InterPro" id="IPR050091">
    <property type="entry name" value="PKS_NRPS_Biosynth_Enz"/>
</dbReference>
<keyword evidence="3" id="KW-0560">Oxidoreductase</keyword>
<organism evidence="9 10">
    <name type="scientific">Actinoplanes aureus</name>
    <dbReference type="NCBI Taxonomy" id="2792083"/>
    <lineage>
        <taxon>Bacteria</taxon>
        <taxon>Bacillati</taxon>
        <taxon>Actinomycetota</taxon>
        <taxon>Actinomycetes</taxon>
        <taxon>Micromonosporales</taxon>
        <taxon>Micromonosporaceae</taxon>
        <taxon>Actinoplanes</taxon>
    </lineage>
</organism>
<feature type="region of interest" description="N-terminal hotdog fold" evidence="4">
    <location>
        <begin position="1643"/>
        <end position="1771"/>
    </location>
</feature>
<keyword evidence="1" id="KW-0596">Phosphopantetheine</keyword>
<dbReference type="InterPro" id="IPR049900">
    <property type="entry name" value="PKS_mFAS_DH"/>
</dbReference>
<feature type="active site" description="Proton acceptor; for dehydratase activity" evidence="4">
    <location>
        <position position="1674"/>
    </location>
</feature>
<protein>
    <submittedName>
        <fullName evidence="9">SDR family oxidoreductase</fullName>
    </submittedName>
</protein>
<evidence type="ECO:0000259" key="8">
    <source>
        <dbReference type="PROSITE" id="PS52019"/>
    </source>
</evidence>
<evidence type="ECO:0000256" key="5">
    <source>
        <dbReference type="RuleBase" id="RU003694"/>
    </source>
</evidence>
<dbReference type="PRINTS" id="PR00081">
    <property type="entry name" value="GDHRDH"/>
</dbReference>
<dbReference type="FunFam" id="3.40.50.720:FF:000084">
    <property type="entry name" value="Short-chain dehydrogenase reductase"/>
    <property type="match status" value="1"/>
</dbReference>
<feature type="compositionally biased region" description="Low complexity" evidence="6">
    <location>
        <begin position="267"/>
        <end position="306"/>
    </location>
</feature>
<accession>A0A931G0Q2</accession>
<dbReference type="InterPro" id="IPR014031">
    <property type="entry name" value="Ketoacyl_synth_C"/>
</dbReference>
<dbReference type="GO" id="GO:0004312">
    <property type="term" value="F:fatty acid synthase activity"/>
    <property type="evidence" value="ECO:0007669"/>
    <property type="project" value="TreeGrafter"/>
</dbReference>
<feature type="region of interest" description="Disordered" evidence="6">
    <location>
        <begin position="265"/>
        <end position="308"/>
    </location>
</feature>
<dbReference type="GO" id="GO:0006633">
    <property type="term" value="P:fatty acid biosynthetic process"/>
    <property type="evidence" value="ECO:0007669"/>
    <property type="project" value="TreeGrafter"/>
</dbReference>
<dbReference type="PANTHER" id="PTHR43775:SF37">
    <property type="entry name" value="SI:DKEY-61P9.11"/>
    <property type="match status" value="1"/>
</dbReference>